<keyword evidence="2" id="KW-0472">Membrane</keyword>
<reference evidence="3 4" key="1">
    <citation type="submission" date="2023-08" db="EMBL/GenBank/DDBJ databases">
        <authorList>
            <person name="Girao M."/>
            <person name="Carvalho M.F."/>
        </authorList>
    </citation>
    <scope>NUCLEOTIDE SEQUENCE [LARGE SCALE GENOMIC DNA]</scope>
    <source>
        <strain evidence="3 4">CT-R113</strain>
    </source>
</reference>
<evidence type="ECO:0000313" key="4">
    <source>
        <dbReference type="Proteomes" id="UP001356095"/>
    </source>
</evidence>
<dbReference type="EMBL" id="JAUZMY010000002">
    <property type="protein sequence ID" value="MEE2036002.1"/>
    <property type="molecule type" value="Genomic_DNA"/>
</dbReference>
<dbReference type="RefSeq" id="WP_330089832.1">
    <property type="nucleotide sequence ID" value="NZ_JAUZMY010000002.1"/>
</dbReference>
<dbReference type="Gene3D" id="1.20.120.1630">
    <property type="match status" value="1"/>
</dbReference>
<protein>
    <submittedName>
        <fullName evidence="3">Methyltransferase</fullName>
    </submittedName>
</protein>
<keyword evidence="2" id="KW-1133">Transmembrane helix</keyword>
<dbReference type="GO" id="GO:0032259">
    <property type="term" value="P:methylation"/>
    <property type="evidence" value="ECO:0007669"/>
    <property type="project" value="UniProtKB-KW"/>
</dbReference>
<name>A0ABU7K174_9ACTN</name>
<feature type="transmembrane region" description="Helical" evidence="2">
    <location>
        <begin position="41"/>
        <end position="59"/>
    </location>
</feature>
<keyword evidence="2" id="KW-0812">Transmembrane</keyword>
<evidence type="ECO:0000256" key="1">
    <source>
        <dbReference type="SAM" id="MobiDB-lite"/>
    </source>
</evidence>
<feature type="transmembrane region" description="Helical" evidence="2">
    <location>
        <begin position="98"/>
        <end position="116"/>
    </location>
</feature>
<dbReference type="Proteomes" id="UP001356095">
    <property type="component" value="Unassembled WGS sequence"/>
</dbReference>
<dbReference type="GO" id="GO:0008168">
    <property type="term" value="F:methyltransferase activity"/>
    <property type="evidence" value="ECO:0007669"/>
    <property type="project" value="UniProtKB-KW"/>
</dbReference>
<feature type="transmembrane region" description="Helical" evidence="2">
    <location>
        <begin position="186"/>
        <end position="207"/>
    </location>
</feature>
<gene>
    <name evidence="3" type="ORF">Q8791_02045</name>
</gene>
<feature type="transmembrane region" description="Helical" evidence="2">
    <location>
        <begin position="71"/>
        <end position="91"/>
    </location>
</feature>
<keyword evidence="3" id="KW-0808">Transferase</keyword>
<feature type="transmembrane region" description="Helical" evidence="2">
    <location>
        <begin position="162"/>
        <end position="180"/>
    </location>
</feature>
<comment type="caution">
    <text evidence="3">The sequence shown here is derived from an EMBL/GenBank/DDBJ whole genome shotgun (WGS) entry which is preliminary data.</text>
</comment>
<feature type="transmembrane region" description="Helical" evidence="2">
    <location>
        <begin position="6"/>
        <end position="29"/>
    </location>
</feature>
<accession>A0ABU7K174</accession>
<keyword evidence="3" id="KW-0489">Methyltransferase</keyword>
<evidence type="ECO:0000313" key="3">
    <source>
        <dbReference type="EMBL" id="MEE2036002.1"/>
    </source>
</evidence>
<organism evidence="3 4">
    <name type="scientific">Nocardiopsis codii</name>
    <dbReference type="NCBI Taxonomy" id="3065942"/>
    <lineage>
        <taxon>Bacteria</taxon>
        <taxon>Bacillati</taxon>
        <taxon>Actinomycetota</taxon>
        <taxon>Actinomycetes</taxon>
        <taxon>Streptosporangiales</taxon>
        <taxon>Nocardiopsidaceae</taxon>
        <taxon>Nocardiopsis</taxon>
    </lineage>
</organism>
<proteinExistence type="predicted"/>
<evidence type="ECO:0000256" key="2">
    <source>
        <dbReference type="SAM" id="Phobius"/>
    </source>
</evidence>
<feature type="transmembrane region" description="Helical" evidence="2">
    <location>
        <begin position="128"/>
        <end position="150"/>
    </location>
</feature>
<feature type="region of interest" description="Disordered" evidence="1">
    <location>
        <begin position="410"/>
        <end position="433"/>
    </location>
</feature>
<sequence>MTAPEVPAALVRGIGLFVPLLFLAALCAWRAPRPREVASMIVAGAWALLTLVPLNLYATHAGWWTFHAEGAVWRGMPVDLLIAWAVLWGSLPALMLRLLPVPLLTGLLVWVDVIVMPLAEPVVVLGPLWLIGEFVGSALCLIPALLLAHWTRRGQLVRARMWAQAALAFGLMIGLPLFALDAVPGPGGALVAAQVLAAVCLPGLAAAREFARVGGGTPLPYDPPSALVTSGPYAYVRNPMQITVAAAYLVLVPVTGDLRLLVGALVAFGYGAGFATWHEGGQLHRAFGRDWEAYRAGVRPWLPRWRPWPGRAPGTLYVAADCDMCRGVGGWISARSPVALRLRPAAEHPEVLYRLTYETPDGLRWSGVAALARALDHLHLGWAFVGWALDLPVLRQAGQLCADAFGAGPRASRGVRDAPDAQGAAAVRSGTAR</sequence>
<keyword evidence="4" id="KW-1185">Reference proteome</keyword>